<evidence type="ECO:0000313" key="10">
    <source>
        <dbReference type="Proteomes" id="UP000664800"/>
    </source>
</evidence>
<evidence type="ECO:0000256" key="7">
    <source>
        <dbReference type="ARBA" id="ARBA00023033"/>
    </source>
</evidence>
<evidence type="ECO:0000256" key="4">
    <source>
        <dbReference type="ARBA" id="ARBA00022630"/>
    </source>
</evidence>
<evidence type="ECO:0000256" key="1">
    <source>
        <dbReference type="ARBA" id="ARBA00001974"/>
    </source>
</evidence>
<dbReference type="AlphaFoldDB" id="A0A8I1MXM4"/>
<proteinExistence type="inferred from homology"/>
<sequence length="402" mass="42814">MSSPSSDLLICGGGIAGKACALALAQIGLQVTLLGARPAAALPTQGYAQRLYALNAASRQLLEELRVWPQMPPERIQPVQAMHIRADGAQLAFDARDARSEALAWIVESGAIETALDLALRFERRVVIDSAQAARLQRQPAAAGWQVQTDDGRTLQAALLIGADGEHSLVRKVSGIAMDTHDYLQRGVVANFLCAAPHEGVAFQTFADSGVIALLPLAPMQGRAMVSLVWSAPEALALELLDLSPEALAQRVEAHLPALRAQHLGPLQATGPAAAWRLQRQLARRTVADGLVLIGDAAHRVHPLAGQGLNLGLQDVQVLARTLQQRSAGQAVHDPRLLRRYSRARAEQVLALATTTDTLARLYGAGSRVPGPLRALGLQTANALPPVRQLLTRYASGLPYLA</sequence>
<feature type="domain" description="FAD-binding" evidence="8">
    <location>
        <begin position="7"/>
        <end position="351"/>
    </location>
</feature>
<dbReference type="PRINTS" id="PR00420">
    <property type="entry name" value="RNGMNOXGNASE"/>
</dbReference>
<dbReference type="PANTHER" id="PTHR43876:SF8">
    <property type="entry name" value="2-OCTAPRENYL-6-METHOXYPHENOL HYDROXYLASE"/>
    <property type="match status" value="1"/>
</dbReference>
<dbReference type="InterPro" id="IPR018168">
    <property type="entry name" value="Ubi_Hdrlase_CS"/>
</dbReference>
<dbReference type="PANTHER" id="PTHR43876">
    <property type="entry name" value="UBIQUINONE BIOSYNTHESIS MONOOXYGENASE COQ6, MITOCHONDRIAL"/>
    <property type="match status" value="1"/>
</dbReference>
<comment type="similarity">
    <text evidence="3">Belongs to the UbiH/COQ6 family.</text>
</comment>
<gene>
    <name evidence="9" type="ORF">J0I24_14750</name>
</gene>
<dbReference type="Pfam" id="PF01494">
    <property type="entry name" value="FAD_binding_3"/>
    <property type="match status" value="1"/>
</dbReference>
<dbReference type="InterPro" id="IPR010971">
    <property type="entry name" value="UbiH/COQ6"/>
</dbReference>
<dbReference type="GO" id="GO:0071949">
    <property type="term" value="F:FAD binding"/>
    <property type="evidence" value="ECO:0007669"/>
    <property type="project" value="InterPro"/>
</dbReference>
<reference evidence="9" key="1">
    <citation type="submission" date="2021-02" db="EMBL/GenBank/DDBJ databases">
        <title>Thiocyanate and organic carbon inputs drive convergent selection for specific autotrophic Afipia and Thiobacillus strains within complex microbiomes.</title>
        <authorList>
            <person name="Huddy R.J."/>
            <person name="Sachdeva R."/>
            <person name="Kadzinga F."/>
            <person name="Kantor R.S."/>
            <person name="Harrison S.T.L."/>
            <person name="Banfield J.F."/>
        </authorList>
    </citation>
    <scope>NUCLEOTIDE SEQUENCE</scope>
    <source>
        <strain evidence="9">SCN18_13_7_16_R3_B_64_19</strain>
    </source>
</reference>
<keyword evidence="4" id="KW-0285">Flavoprotein</keyword>
<evidence type="ECO:0000259" key="8">
    <source>
        <dbReference type="Pfam" id="PF01494"/>
    </source>
</evidence>
<evidence type="ECO:0000313" key="9">
    <source>
        <dbReference type="EMBL" id="MBN8745541.1"/>
    </source>
</evidence>
<dbReference type="InterPro" id="IPR036188">
    <property type="entry name" value="FAD/NAD-bd_sf"/>
</dbReference>
<dbReference type="GO" id="GO:0006744">
    <property type="term" value="P:ubiquinone biosynthetic process"/>
    <property type="evidence" value="ECO:0007669"/>
    <property type="project" value="UniProtKB-UniPathway"/>
</dbReference>
<keyword evidence="6" id="KW-0560">Oxidoreductase</keyword>
<name>A0A8I1MXM4_THIA3</name>
<organism evidence="9 10">
    <name type="scientific">Thiomonas arsenitoxydans (strain DSM 22701 / CIP 110005 / 3As)</name>
    <dbReference type="NCBI Taxonomy" id="426114"/>
    <lineage>
        <taxon>Bacteria</taxon>
        <taxon>Pseudomonadati</taxon>
        <taxon>Pseudomonadota</taxon>
        <taxon>Betaproteobacteria</taxon>
        <taxon>Burkholderiales</taxon>
        <taxon>Thiomonas</taxon>
    </lineage>
</organism>
<dbReference type="PROSITE" id="PS01304">
    <property type="entry name" value="UBIH"/>
    <property type="match status" value="1"/>
</dbReference>
<dbReference type="Gene3D" id="3.50.50.60">
    <property type="entry name" value="FAD/NAD(P)-binding domain"/>
    <property type="match status" value="2"/>
</dbReference>
<dbReference type="Proteomes" id="UP000664800">
    <property type="component" value="Unassembled WGS sequence"/>
</dbReference>
<evidence type="ECO:0000256" key="3">
    <source>
        <dbReference type="ARBA" id="ARBA00005349"/>
    </source>
</evidence>
<dbReference type="NCBIfam" id="TIGR01988">
    <property type="entry name" value="Ubi-OHases"/>
    <property type="match status" value="1"/>
</dbReference>
<dbReference type="RefSeq" id="WP_276732416.1">
    <property type="nucleotide sequence ID" value="NZ_JAFKMR010000033.1"/>
</dbReference>
<comment type="caution">
    <text evidence="9">The sequence shown here is derived from an EMBL/GenBank/DDBJ whole genome shotgun (WGS) entry which is preliminary data.</text>
</comment>
<dbReference type="GO" id="GO:0008681">
    <property type="term" value="F:2-octaprenyl-6-methoxyphenol hydroxylase activity"/>
    <property type="evidence" value="ECO:0007669"/>
    <property type="project" value="TreeGrafter"/>
</dbReference>
<protein>
    <submittedName>
        <fullName evidence="9">FAD-dependent monooxygenase</fullName>
    </submittedName>
</protein>
<evidence type="ECO:0000256" key="2">
    <source>
        <dbReference type="ARBA" id="ARBA00004749"/>
    </source>
</evidence>
<evidence type="ECO:0000256" key="5">
    <source>
        <dbReference type="ARBA" id="ARBA00022827"/>
    </source>
</evidence>
<comment type="pathway">
    <text evidence="2">Cofactor biosynthesis; ubiquinone biosynthesis.</text>
</comment>
<dbReference type="SUPFAM" id="SSF51905">
    <property type="entry name" value="FAD/NAD(P)-binding domain"/>
    <property type="match status" value="1"/>
</dbReference>
<dbReference type="InterPro" id="IPR002938">
    <property type="entry name" value="FAD-bd"/>
</dbReference>
<dbReference type="InterPro" id="IPR051205">
    <property type="entry name" value="UbiH/COQ6_monooxygenase"/>
</dbReference>
<keyword evidence="5" id="KW-0274">FAD</keyword>
<evidence type="ECO:0000256" key="6">
    <source>
        <dbReference type="ARBA" id="ARBA00023002"/>
    </source>
</evidence>
<dbReference type="UniPathway" id="UPA00232"/>
<keyword evidence="7 9" id="KW-0503">Monooxygenase</keyword>
<comment type="cofactor">
    <cofactor evidence="1">
        <name>FAD</name>
        <dbReference type="ChEBI" id="CHEBI:57692"/>
    </cofactor>
</comment>
<accession>A0A8I1MXM4</accession>
<dbReference type="EMBL" id="JAFKMR010000033">
    <property type="protein sequence ID" value="MBN8745541.1"/>
    <property type="molecule type" value="Genomic_DNA"/>
</dbReference>